<dbReference type="EMBL" id="JARHUD010000004">
    <property type="protein sequence ID" value="MDF2096050.1"/>
    <property type="molecule type" value="Genomic_DNA"/>
</dbReference>
<organism evidence="1 2">
    <name type="scientific">Aquibaculum arenosum</name>
    <dbReference type="NCBI Taxonomy" id="3032591"/>
    <lineage>
        <taxon>Bacteria</taxon>
        <taxon>Pseudomonadati</taxon>
        <taxon>Pseudomonadota</taxon>
        <taxon>Alphaproteobacteria</taxon>
        <taxon>Rhodospirillales</taxon>
        <taxon>Rhodovibrionaceae</taxon>
        <taxon>Aquibaculum</taxon>
    </lineage>
</organism>
<keyword evidence="2" id="KW-1185">Reference proteome</keyword>
<dbReference type="Pfam" id="PF20104">
    <property type="entry name" value="DUF6494"/>
    <property type="match status" value="1"/>
</dbReference>
<protein>
    <submittedName>
        <fullName evidence="1">DUF6494 family protein</fullName>
    </submittedName>
</protein>
<sequence length="68" mass="7681">MDEDRFNMEMRKFLKKVGVTSQRAIEEAVREGLDSGKLEGKETVKARVVLTIEGLDVTHEVDGDIGFR</sequence>
<evidence type="ECO:0000313" key="1">
    <source>
        <dbReference type="EMBL" id="MDF2096050.1"/>
    </source>
</evidence>
<evidence type="ECO:0000313" key="2">
    <source>
        <dbReference type="Proteomes" id="UP001215503"/>
    </source>
</evidence>
<reference evidence="1 2" key="1">
    <citation type="submission" date="2023-03" db="EMBL/GenBank/DDBJ databases">
        <title>Fodinicurvata sp. CAU 1616 isolated from sea sendiment.</title>
        <authorList>
            <person name="Kim W."/>
        </authorList>
    </citation>
    <scope>NUCLEOTIDE SEQUENCE [LARGE SCALE GENOMIC DNA]</scope>
    <source>
        <strain evidence="1 2">CAU 1616</strain>
    </source>
</reference>
<proteinExistence type="predicted"/>
<dbReference type="InterPro" id="IPR045471">
    <property type="entry name" value="DUF6494"/>
</dbReference>
<gene>
    <name evidence="1" type="ORF">P2G67_08690</name>
</gene>
<name>A0ABT5YM92_9PROT</name>
<dbReference type="RefSeq" id="WP_275822075.1">
    <property type="nucleotide sequence ID" value="NZ_JARHUD010000004.1"/>
</dbReference>
<dbReference type="Proteomes" id="UP001215503">
    <property type="component" value="Unassembled WGS sequence"/>
</dbReference>
<comment type="caution">
    <text evidence="1">The sequence shown here is derived from an EMBL/GenBank/DDBJ whole genome shotgun (WGS) entry which is preliminary data.</text>
</comment>
<accession>A0ABT5YM92</accession>